<reference evidence="3" key="1">
    <citation type="submission" date="2018-05" db="EMBL/GenBank/DDBJ databases">
        <authorList>
            <person name="Lanie J.A."/>
            <person name="Ng W.-L."/>
            <person name="Kazmierczak K.M."/>
            <person name="Andrzejewski T.M."/>
            <person name="Davidsen T.M."/>
            <person name="Wayne K.J."/>
            <person name="Tettelin H."/>
            <person name="Glass J.I."/>
            <person name="Rusch D."/>
            <person name="Podicherti R."/>
            <person name="Tsui H.-C.T."/>
            <person name="Winkler M.E."/>
        </authorList>
    </citation>
    <scope>NUCLEOTIDE SEQUENCE</scope>
</reference>
<dbReference type="GO" id="GO:0003824">
    <property type="term" value="F:catalytic activity"/>
    <property type="evidence" value="ECO:0007669"/>
    <property type="project" value="InterPro"/>
</dbReference>
<evidence type="ECO:0000256" key="2">
    <source>
        <dbReference type="ARBA" id="ARBA00022827"/>
    </source>
</evidence>
<accession>A0A383DWI4</accession>
<evidence type="ECO:0000313" key="3">
    <source>
        <dbReference type="EMBL" id="SVE48902.1"/>
    </source>
</evidence>
<organism evidence="3">
    <name type="scientific">marine metagenome</name>
    <dbReference type="NCBI Taxonomy" id="408172"/>
    <lineage>
        <taxon>unclassified sequences</taxon>
        <taxon>metagenomes</taxon>
        <taxon>ecological metagenomes</taxon>
    </lineage>
</organism>
<keyword evidence="1" id="KW-0285">Flavoprotein</keyword>
<sequence>VAGNLNVLSSTVRYVTPNSTPALAYAPSGDVFAIIQMSNVGLSADAQAHAEAVTRQLVEAALEHGGTYYLTYQLYPTLEQLHSAYPRAGYAFERKRFYDPDEVFTSQFYEQYGHNQPR</sequence>
<proteinExistence type="predicted"/>
<protein>
    <submittedName>
        <fullName evidence="3">Uncharacterized protein</fullName>
    </submittedName>
</protein>
<evidence type="ECO:0000256" key="1">
    <source>
        <dbReference type="ARBA" id="ARBA00022630"/>
    </source>
</evidence>
<gene>
    <name evidence="3" type="ORF">METZ01_LOCUS501756</name>
</gene>
<name>A0A383DWI4_9ZZZZ</name>
<dbReference type="InterPro" id="IPR016164">
    <property type="entry name" value="FAD-linked_Oxase-like_C"/>
</dbReference>
<dbReference type="EMBL" id="UINC01220826">
    <property type="protein sequence ID" value="SVE48902.1"/>
    <property type="molecule type" value="Genomic_DNA"/>
</dbReference>
<dbReference type="SUPFAM" id="SSF55103">
    <property type="entry name" value="FAD-linked oxidases, C-terminal domain"/>
    <property type="match status" value="1"/>
</dbReference>
<dbReference type="GO" id="GO:0050660">
    <property type="term" value="F:flavin adenine dinucleotide binding"/>
    <property type="evidence" value="ECO:0007669"/>
    <property type="project" value="InterPro"/>
</dbReference>
<dbReference type="AlphaFoldDB" id="A0A383DWI4"/>
<feature type="non-terminal residue" evidence="3">
    <location>
        <position position="1"/>
    </location>
</feature>
<keyword evidence="2" id="KW-0274">FAD</keyword>